<evidence type="ECO:0000313" key="2">
    <source>
        <dbReference type="EMBL" id="AYL36264.1"/>
    </source>
</evidence>
<keyword evidence="2" id="KW-0560">Oxidoreductase</keyword>
<feature type="region of interest" description="Disordered" evidence="1">
    <location>
        <begin position="135"/>
        <end position="174"/>
    </location>
</feature>
<dbReference type="Proteomes" id="UP000282170">
    <property type="component" value="Chromosome"/>
</dbReference>
<dbReference type="KEGG" id="sfug:CNQ36_12960"/>
<dbReference type="InterPro" id="IPR006311">
    <property type="entry name" value="TAT_signal"/>
</dbReference>
<organism evidence="2 3">
    <name type="scientific">Streptomyces fungicidicus</name>
    <dbReference type="NCBI Taxonomy" id="68203"/>
    <lineage>
        <taxon>Bacteria</taxon>
        <taxon>Bacillati</taxon>
        <taxon>Actinomycetota</taxon>
        <taxon>Actinomycetes</taxon>
        <taxon>Kitasatosporales</taxon>
        <taxon>Streptomycetaceae</taxon>
        <taxon>Streptomyces</taxon>
    </lineage>
</organism>
<dbReference type="SUPFAM" id="SSF49482">
    <property type="entry name" value="Aromatic compound dioxygenase"/>
    <property type="match status" value="1"/>
</dbReference>
<keyword evidence="3" id="KW-1185">Reference proteome</keyword>
<feature type="compositionally biased region" description="Pro residues" evidence="1">
    <location>
        <begin position="145"/>
        <end position="163"/>
    </location>
</feature>
<dbReference type="EMBL" id="CP023407">
    <property type="protein sequence ID" value="AYL36264.1"/>
    <property type="molecule type" value="Genomic_DNA"/>
</dbReference>
<dbReference type="PROSITE" id="PS51318">
    <property type="entry name" value="TAT"/>
    <property type="match status" value="1"/>
</dbReference>
<dbReference type="GO" id="GO:0016702">
    <property type="term" value="F:oxidoreductase activity, acting on single donors with incorporation of molecular oxygen, incorporation of two atoms of oxygen"/>
    <property type="evidence" value="ECO:0007669"/>
    <property type="project" value="InterPro"/>
</dbReference>
<dbReference type="InterPro" id="IPR015889">
    <property type="entry name" value="Intradiol_dOase_core"/>
</dbReference>
<reference evidence="2 3" key="1">
    <citation type="submission" date="2017-09" db="EMBL/GenBank/DDBJ databases">
        <authorList>
            <person name="Zhang H."/>
            <person name="Hu S."/>
            <person name="Xu J."/>
            <person name="He Z."/>
        </authorList>
    </citation>
    <scope>NUCLEOTIDE SEQUENCE [LARGE SCALE GENOMIC DNA]</scope>
    <source>
        <strain evidence="2 3">TXX3120</strain>
    </source>
</reference>
<proteinExistence type="predicted"/>
<dbReference type="RefSeq" id="WP_121546121.1">
    <property type="nucleotide sequence ID" value="NZ_CP023407.1"/>
</dbReference>
<gene>
    <name evidence="2" type="ORF">CNQ36_12960</name>
</gene>
<evidence type="ECO:0000256" key="1">
    <source>
        <dbReference type="SAM" id="MobiDB-lite"/>
    </source>
</evidence>
<dbReference type="GO" id="GO:0005506">
    <property type="term" value="F:iron ion binding"/>
    <property type="evidence" value="ECO:0007669"/>
    <property type="project" value="InterPro"/>
</dbReference>
<dbReference type="Gene3D" id="2.60.130.10">
    <property type="entry name" value="Aromatic compound dioxygenase"/>
    <property type="match status" value="1"/>
</dbReference>
<evidence type="ECO:0000313" key="3">
    <source>
        <dbReference type="Proteomes" id="UP000282170"/>
    </source>
</evidence>
<sequence>MTKPLHEEPDNAAVSRLLPRRRMLGLGAAGAFALTGFGAAHALARDASTGADAVEKAKAAALAFSACMELTTEQMEGPYYLDYELFRSNVVEDRTGIPLLLVLRAVDAVTCEPIRHSAIEIWHCDASGVYSGYTDNGNGGGGTPPTEPPGTPPTDAPTGPPPGGGGGHATPTDDLTWLRGIQMTDRHGFVTFRTVFPGWYAGRAVHVHTKVHTGGTRTSEGYTGGRTCHTGQFYFAEESVEATETIAPYSANTARRVTLDEDGIYPGTGTQGGLLRLVHDKRHIERGVVGHITMAVDPEATNDGDLPPGGPAPTASPSPSSGA</sequence>
<protein>
    <submittedName>
        <fullName evidence="2">Dioxygenase</fullName>
    </submittedName>
</protein>
<accession>A0A494V0B5</accession>
<name>A0A494V0B5_9ACTN</name>
<dbReference type="CDD" id="cd03457">
    <property type="entry name" value="intradiol_dioxygenase_like"/>
    <property type="match status" value="1"/>
</dbReference>
<dbReference type="PANTHER" id="PTHR34315:SF1">
    <property type="entry name" value="INTRADIOL RING-CLEAVAGE DIOXYGENASES DOMAIN-CONTAINING PROTEIN-RELATED"/>
    <property type="match status" value="1"/>
</dbReference>
<dbReference type="PANTHER" id="PTHR34315">
    <property type="match status" value="1"/>
</dbReference>
<feature type="region of interest" description="Disordered" evidence="1">
    <location>
        <begin position="298"/>
        <end position="323"/>
    </location>
</feature>
<keyword evidence="2" id="KW-0223">Dioxygenase</keyword>
<dbReference type="GeneID" id="93883727"/>
<dbReference type="AlphaFoldDB" id="A0A494V0B5"/>